<dbReference type="GO" id="GO:0000976">
    <property type="term" value="F:transcription cis-regulatory region binding"/>
    <property type="evidence" value="ECO:0007669"/>
    <property type="project" value="TreeGrafter"/>
</dbReference>
<evidence type="ECO:0000256" key="4">
    <source>
        <dbReference type="PROSITE-ProRule" id="PRU00335"/>
    </source>
</evidence>
<dbReference type="EMBL" id="SLWR01000004">
    <property type="protein sequence ID" value="TCO48632.1"/>
    <property type="molecule type" value="Genomic_DNA"/>
</dbReference>
<dbReference type="PROSITE" id="PS50977">
    <property type="entry name" value="HTH_TETR_2"/>
    <property type="match status" value="1"/>
</dbReference>
<dbReference type="InterPro" id="IPR036271">
    <property type="entry name" value="Tet_transcr_reg_TetR-rel_C_sf"/>
</dbReference>
<dbReference type="PANTHER" id="PTHR30055:SF151">
    <property type="entry name" value="TRANSCRIPTIONAL REGULATORY PROTEIN"/>
    <property type="match status" value="1"/>
</dbReference>
<dbReference type="Gene3D" id="1.10.357.10">
    <property type="entry name" value="Tetracycline Repressor, domain 2"/>
    <property type="match status" value="1"/>
</dbReference>
<keyword evidence="1" id="KW-0805">Transcription regulation</keyword>
<proteinExistence type="predicted"/>
<dbReference type="SUPFAM" id="SSF46689">
    <property type="entry name" value="Homeodomain-like"/>
    <property type="match status" value="1"/>
</dbReference>
<dbReference type="PANTHER" id="PTHR30055">
    <property type="entry name" value="HTH-TYPE TRANSCRIPTIONAL REGULATOR RUTR"/>
    <property type="match status" value="1"/>
</dbReference>
<dbReference type="AlphaFoldDB" id="A0A4R2IVC2"/>
<sequence length="244" mass="26920">MDETDLPRVLQQLWGIEGPARPGPKPAFHLSDIGRAAIKLADAGGLAAVSMSKVAGELGFTTMSLYRYVDAKDDLYVVMLDYAFGDPPKPDPEQGWRERITAWAEAFRDGLREHPWILQIPVTEPPLSPHQLAWMESGLNAFDGTPLTPQDRLSAMILVNIYVRGTVQLTSNMLSSGDEARAADRLYNQRLRMLATPDRFPTIAAGVDQPDSVQELDVDFDADGFRDGLDTVLDGIQARITRKG</sequence>
<accession>A0A4R2IVC2</accession>
<protein>
    <submittedName>
        <fullName evidence="6">TetR family transcriptional regulator</fullName>
    </submittedName>
</protein>
<gene>
    <name evidence="6" type="ORF">EV646_104454</name>
</gene>
<comment type="caution">
    <text evidence="6">The sequence shown here is derived from an EMBL/GenBank/DDBJ whole genome shotgun (WGS) entry which is preliminary data.</text>
</comment>
<dbReference type="Pfam" id="PF02909">
    <property type="entry name" value="TetR_C_1"/>
    <property type="match status" value="1"/>
</dbReference>
<dbReference type="SUPFAM" id="SSF48498">
    <property type="entry name" value="Tetracyclin repressor-like, C-terminal domain"/>
    <property type="match status" value="1"/>
</dbReference>
<dbReference type="GO" id="GO:0003700">
    <property type="term" value="F:DNA-binding transcription factor activity"/>
    <property type="evidence" value="ECO:0007669"/>
    <property type="project" value="TreeGrafter"/>
</dbReference>
<keyword evidence="3" id="KW-0804">Transcription</keyword>
<evidence type="ECO:0000313" key="7">
    <source>
        <dbReference type="Proteomes" id="UP000295573"/>
    </source>
</evidence>
<dbReference type="InterPro" id="IPR004111">
    <property type="entry name" value="Repressor_TetR_C"/>
</dbReference>
<evidence type="ECO:0000259" key="5">
    <source>
        <dbReference type="PROSITE" id="PS50977"/>
    </source>
</evidence>
<evidence type="ECO:0000313" key="6">
    <source>
        <dbReference type="EMBL" id="TCO48632.1"/>
    </source>
</evidence>
<dbReference type="Gene3D" id="1.10.10.60">
    <property type="entry name" value="Homeodomain-like"/>
    <property type="match status" value="1"/>
</dbReference>
<dbReference type="Pfam" id="PF00440">
    <property type="entry name" value="TetR_N"/>
    <property type="match status" value="1"/>
</dbReference>
<evidence type="ECO:0000256" key="1">
    <source>
        <dbReference type="ARBA" id="ARBA00023015"/>
    </source>
</evidence>
<dbReference type="InterPro" id="IPR001647">
    <property type="entry name" value="HTH_TetR"/>
</dbReference>
<dbReference type="Proteomes" id="UP000295573">
    <property type="component" value="Unassembled WGS sequence"/>
</dbReference>
<organism evidence="6 7">
    <name type="scientific">Kribbella antiqua</name>
    <dbReference type="NCBI Taxonomy" id="2512217"/>
    <lineage>
        <taxon>Bacteria</taxon>
        <taxon>Bacillati</taxon>
        <taxon>Actinomycetota</taxon>
        <taxon>Actinomycetes</taxon>
        <taxon>Propionibacteriales</taxon>
        <taxon>Kribbellaceae</taxon>
        <taxon>Kribbella</taxon>
    </lineage>
</organism>
<feature type="domain" description="HTH tetR-type" evidence="5">
    <location>
        <begin position="27"/>
        <end position="87"/>
    </location>
</feature>
<feature type="DNA-binding region" description="H-T-H motif" evidence="4">
    <location>
        <begin position="50"/>
        <end position="69"/>
    </location>
</feature>
<dbReference type="InterPro" id="IPR050109">
    <property type="entry name" value="HTH-type_TetR-like_transc_reg"/>
</dbReference>
<evidence type="ECO:0000256" key="3">
    <source>
        <dbReference type="ARBA" id="ARBA00023163"/>
    </source>
</evidence>
<evidence type="ECO:0000256" key="2">
    <source>
        <dbReference type="ARBA" id="ARBA00023125"/>
    </source>
</evidence>
<dbReference type="OrthoDB" id="329481at2"/>
<dbReference type="GO" id="GO:0045892">
    <property type="term" value="P:negative regulation of DNA-templated transcription"/>
    <property type="evidence" value="ECO:0007669"/>
    <property type="project" value="InterPro"/>
</dbReference>
<keyword evidence="2 4" id="KW-0238">DNA-binding</keyword>
<dbReference type="InterPro" id="IPR009057">
    <property type="entry name" value="Homeodomain-like_sf"/>
</dbReference>
<keyword evidence="7" id="KW-1185">Reference proteome</keyword>
<dbReference type="RefSeq" id="WP_132148644.1">
    <property type="nucleotide sequence ID" value="NZ_SLWR01000004.1"/>
</dbReference>
<reference evidence="6 7" key="1">
    <citation type="journal article" date="2015" name="Stand. Genomic Sci.">
        <title>Genomic Encyclopedia of Bacterial and Archaeal Type Strains, Phase III: the genomes of soil and plant-associated and newly described type strains.</title>
        <authorList>
            <person name="Whitman W.B."/>
            <person name="Woyke T."/>
            <person name="Klenk H.P."/>
            <person name="Zhou Y."/>
            <person name="Lilburn T.G."/>
            <person name="Beck B.J."/>
            <person name="De Vos P."/>
            <person name="Vandamme P."/>
            <person name="Eisen J.A."/>
            <person name="Garrity G."/>
            <person name="Hugenholtz P."/>
            <person name="Kyrpides N.C."/>
        </authorList>
    </citation>
    <scope>NUCLEOTIDE SEQUENCE [LARGE SCALE GENOMIC DNA]</scope>
    <source>
        <strain evidence="6 7">VKM Ac-2541</strain>
    </source>
</reference>
<name>A0A4R2IVC2_9ACTN</name>